<dbReference type="Gene3D" id="3.90.640.10">
    <property type="entry name" value="Actin, Chain A, domain 4"/>
    <property type="match status" value="1"/>
</dbReference>
<keyword evidence="1" id="KW-0547">Nucleotide-binding</keyword>
<dbReference type="PANTHER" id="PTHR14187:SF5">
    <property type="entry name" value="HEAT SHOCK 70 KDA PROTEIN 12A"/>
    <property type="match status" value="1"/>
</dbReference>
<evidence type="ECO:0000256" key="2">
    <source>
        <dbReference type="ARBA" id="ARBA00022840"/>
    </source>
</evidence>
<dbReference type="InterPro" id="IPR043129">
    <property type="entry name" value="ATPase_NBD"/>
</dbReference>
<dbReference type="SUPFAM" id="SSF53067">
    <property type="entry name" value="Actin-like ATPase domain"/>
    <property type="match status" value="1"/>
</dbReference>
<dbReference type="GeneID" id="70125571"/>
<dbReference type="Pfam" id="PF00012">
    <property type="entry name" value="HSP70"/>
    <property type="match status" value="1"/>
</dbReference>
<evidence type="ECO:0000313" key="3">
    <source>
        <dbReference type="EMBL" id="KAH6647882.1"/>
    </source>
</evidence>
<name>A0A9P8RQD8_9PEZI</name>
<keyword evidence="4" id="KW-1185">Reference proteome</keyword>
<dbReference type="InterPro" id="IPR013126">
    <property type="entry name" value="Hsp_70_fam"/>
</dbReference>
<dbReference type="GO" id="GO:0005524">
    <property type="term" value="F:ATP binding"/>
    <property type="evidence" value="ECO:0007669"/>
    <property type="project" value="UniProtKB-KW"/>
</dbReference>
<evidence type="ECO:0000313" key="4">
    <source>
        <dbReference type="Proteomes" id="UP000758603"/>
    </source>
</evidence>
<organism evidence="3 4">
    <name type="scientific">Truncatella angustata</name>
    <dbReference type="NCBI Taxonomy" id="152316"/>
    <lineage>
        <taxon>Eukaryota</taxon>
        <taxon>Fungi</taxon>
        <taxon>Dikarya</taxon>
        <taxon>Ascomycota</taxon>
        <taxon>Pezizomycotina</taxon>
        <taxon>Sordariomycetes</taxon>
        <taxon>Xylariomycetidae</taxon>
        <taxon>Amphisphaeriales</taxon>
        <taxon>Sporocadaceae</taxon>
        <taxon>Truncatella</taxon>
    </lineage>
</organism>
<gene>
    <name evidence="3" type="ORF">BKA67DRAFT_400113</name>
</gene>
<dbReference type="RefSeq" id="XP_045954394.1">
    <property type="nucleotide sequence ID" value="XM_046096679.1"/>
</dbReference>
<dbReference type="Proteomes" id="UP000758603">
    <property type="component" value="Unassembled WGS sequence"/>
</dbReference>
<evidence type="ECO:0000256" key="1">
    <source>
        <dbReference type="ARBA" id="ARBA00022741"/>
    </source>
</evidence>
<protein>
    <submittedName>
        <fullName evidence="3">Uncharacterized protein</fullName>
    </submittedName>
</protein>
<reference evidence="3" key="1">
    <citation type="journal article" date="2021" name="Nat. Commun.">
        <title>Genetic determinants of endophytism in the Arabidopsis root mycobiome.</title>
        <authorList>
            <person name="Mesny F."/>
            <person name="Miyauchi S."/>
            <person name="Thiergart T."/>
            <person name="Pickel B."/>
            <person name="Atanasova L."/>
            <person name="Karlsson M."/>
            <person name="Huettel B."/>
            <person name="Barry K.W."/>
            <person name="Haridas S."/>
            <person name="Chen C."/>
            <person name="Bauer D."/>
            <person name="Andreopoulos W."/>
            <person name="Pangilinan J."/>
            <person name="LaButti K."/>
            <person name="Riley R."/>
            <person name="Lipzen A."/>
            <person name="Clum A."/>
            <person name="Drula E."/>
            <person name="Henrissat B."/>
            <person name="Kohler A."/>
            <person name="Grigoriev I.V."/>
            <person name="Martin F.M."/>
            <person name="Hacquard S."/>
        </authorList>
    </citation>
    <scope>NUCLEOTIDE SEQUENCE</scope>
    <source>
        <strain evidence="3">MPI-SDFR-AT-0073</strain>
    </source>
</reference>
<dbReference type="GO" id="GO:0140662">
    <property type="term" value="F:ATP-dependent protein folding chaperone"/>
    <property type="evidence" value="ECO:0007669"/>
    <property type="project" value="InterPro"/>
</dbReference>
<dbReference type="PANTHER" id="PTHR14187">
    <property type="entry name" value="ALPHA KINASE/ELONGATION FACTOR 2 KINASE"/>
    <property type="match status" value="1"/>
</dbReference>
<keyword evidence="2" id="KW-0067">ATP-binding</keyword>
<dbReference type="Gene3D" id="3.30.420.40">
    <property type="match status" value="2"/>
</dbReference>
<dbReference type="EMBL" id="JAGPXC010000008">
    <property type="protein sequence ID" value="KAH6647882.1"/>
    <property type="molecule type" value="Genomic_DNA"/>
</dbReference>
<dbReference type="OrthoDB" id="2963168at2759"/>
<comment type="caution">
    <text evidence="3">The sequence shown here is derived from an EMBL/GenBank/DDBJ whole genome shotgun (WGS) entry which is preliminary data.</text>
</comment>
<accession>A0A9P8RQD8</accession>
<proteinExistence type="predicted"/>
<dbReference type="AlphaFoldDB" id="A0A9P8RQD8"/>
<sequence>MWPEPAQNITERCATAAGMADDAPLKIITEPEAAGIFALDAMCREWLVEIGDTFVICDAGGGTVDLISYTISQLKPSPVLDEAAPGVGKLYGSSFLDRNFNDWLLNKFAGYHRWTDDYHESAMLHWESEIKREFSGDPGDTYTFRVMGLPDDPARSIRSGVLEMTLAEVKSIFDPIIDKIVGLVKDQITQAKIKSSRDVKTVLLAGGFGSNAYLKARIKNAVGHGIEVKKMPNSTTAIVRGALIRGLADVPQMAANVPRPTIVRARFATSHIGTIALERYNPMEHGIGRKTVSGGLHGGKRIEVMRWLLHKNAVIEDDKGFDFPFVFDQAVSDVEQKGGKIDQLNLQIYYCQDDERPKFPDVGGTCKPLVTLPADFNQIPKRFLIKQPAADGQLWYKIPFMIVRTCRLANVHFDLVHLQENEDGTIIRKTYGSVKADPLSRMTT</sequence>
<dbReference type="CDD" id="cd10170">
    <property type="entry name" value="ASKHA_NBD_HSP70"/>
    <property type="match status" value="1"/>
</dbReference>